<dbReference type="AlphaFoldDB" id="A0ABD1M483"/>
<dbReference type="SUPFAM" id="SSF56112">
    <property type="entry name" value="Protein kinase-like (PK-like)"/>
    <property type="match status" value="1"/>
</dbReference>
<evidence type="ECO:0000256" key="3">
    <source>
        <dbReference type="ARBA" id="ARBA00022679"/>
    </source>
</evidence>
<keyword evidence="4" id="KW-0547">Nucleotide-binding</keyword>
<evidence type="ECO:0000256" key="8">
    <source>
        <dbReference type="ARBA" id="ARBA00048679"/>
    </source>
</evidence>
<dbReference type="InterPro" id="IPR011009">
    <property type="entry name" value="Kinase-like_dom_sf"/>
</dbReference>
<evidence type="ECO:0000256" key="2">
    <source>
        <dbReference type="ARBA" id="ARBA00022527"/>
    </source>
</evidence>
<keyword evidence="5" id="KW-0418">Kinase</keyword>
<comment type="catalytic activity">
    <reaction evidence="8">
        <text>L-seryl-[protein] + ATP = O-phospho-L-seryl-[protein] + ADP + H(+)</text>
        <dbReference type="Rhea" id="RHEA:17989"/>
        <dbReference type="Rhea" id="RHEA-COMP:9863"/>
        <dbReference type="Rhea" id="RHEA-COMP:11604"/>
        <dbReference type="ChEBI" id="CHEBI:15378"/>
        <dbReference type="ChEBI" id="CHEBI:29999"/>
        <dbReference type="ChEBI" id="CHEBI:30616"/>
        <dbReference type="ChEBI" id="CHEBI:83421"/>
        <dbReference type="ChEBI" id="CHEBI:456216"/>
        <dbReference type="EC" id="2.7.11.1"/>
    </reaction>
</comment>
<reference evidence="10 11" key="1">
    <citation type="submission" date="2024-08" db="EMBL/GenBank/DDBJ databases">
        <title>Insights into the chromosomal genome structure of Flemingia macrophylla.</title>
        <authorList>
            <person name="Ding Y."/>
            <person name="Zhao Y."/>
            <person name="Bi W."/>
            <person name="Wu M."/>
            <person name="Zhao G."/>
            <person name="Gong Y."/>
            <person name="Li W."/>
            <person name="Zhang P."/>
        </authorList>
    </citation>
    <scope>NUCLEOTIDE SEQUENCE [LARGE SCALE GENOMIC DNA]</scope>
    <source>
        <strain evidence="10">DYQJB</strain>
        <tissue evidence="10">Leaf</tissue>
    </source>
</reference>
<keyword evidence="11" id="KW-1185">Reference proteome</keyword>
<protein>
    <recommendedName>
        <fullName evidence="1">non-specific serine/threonine protein kinase</fullName>
        <ecNumber evidence="1">2.7.11.1</ecNumber>
    </recommendedName>
</protein>
<dbReference type="Gene3D" id="3.30.200.20">
    <property type="entry name" value="Phosphorylase Kinase, domain 1"/>
    <property type="match status" value="1"/>
</dbReference>
<evidence type="ECO:0000313" key="10">
    <source>
        <dbReference type="EMBL" id="KAL2330584.1"/>
    </source>
</evidence>
<comment type="catalytic activity">
    <reaction evidence="7">
        <text>L-threonyl-[protein] + ATP = O-phospho-L-threonyl-[protein] + ADP + H(+)</text>
        <dbReference type="Rhea" id="RHEA:46608"/>
        <dbReference type="Rhea" id="RHEA-COMP:11060"/>
        <dbReference type="Rhea" id="RHEA-COMP:11605"/>
        <dbReference type="ChEBI" id="CHEBI:15378"/>
        <dbReference type="ChEBI" id="CHEBI:30013"/>
        <dbReference type="ChEBI" id="CHEBI:30616"/>
        <dbReference type="ChEBI" id="CHEBI:61977"/>
        <dbReference type="ChEBI" id="CHEBI:456216"/>
        <dbReference type="EC" id="2.7.11.1"/>
    </reaction>
</comment>
<evidence type="ECO:0000259" key="9">
    <source>
        <dbReference type="PROSITE" id="PS50011"/>
    </source>
</evidence>
<evidence type="ECO:0000313" key="11">
    <source>
        <dbReference type="Proteomes" id="UP001603857"/>
    </source>
</evidence>
<dbReference type="PROSITE" id="PS50011">
    <property type="entry name" value="PROTEIN_KINASE_DOM"/>
    <property type="match status" value="1"/>
</dbReference>
<evidence type="ECO:0000256" key="6">
    <source>
        <dbReference type="ARBA" id="ARBA00022840"/>
    </source>
</evidence>
<dbReference type="GO" id="GO:0005524">
    <property type="term" value="F:ATP binding"/>
    <property type="evidence" value="ECO:0007669"/>
    <property type="project" value="UniProtKB-KW"/>
</dbReference>
<dbReference type="PANTHER" id="PTHR13902">
    <property type="entry name" value="SERINE/THREONINE-PROTEIN KINASE WNK WITH NO LYSINE -RELATED"/>
    <property type="match status" value="1"/>
</dbReference>
<dbReference type="GO" id="GO:0004674">
    <property type="term" value="F:protein serine/threonine kinase activity"/>
    <property type="evidence" value="ECO:0007669"/>
    <property type="project" value="UniProtKB-KW"/>
</dbReference>
<dbReference type="InterPro" id="IPR008271">
    <property type="entry name" value="Ser/Thr_kinase_AS"/>
</dbReference>
<dbReference type="SMART" id="SM00220">
    <property type="entry name" value="S_TKc"/>
    <property type="match status" value="1"/>
</dbReference>
<comment type="caution">
    <text evidence="10">The sequence shown here is derived from an EMBL/GenBank/DDBJ whole genome shotgun (WGS) entry which is preliminary data.</text>
</comment>
<evidence type="ECO:0000256" key="7">
    <source>
        <dbReference type="ARBA" id="ARBA00047899"/>
    </source>
</evidence>
<dbReference type="CDD" id="cd13983">
    <property type="entry name" value="STKc_WNK"/>
    <property type="match status" value="1"/>
</dbReference>
<dbReference type="InterPro" id="IPR050588">
    <property type="entry name" value="WNK_Ser-Thr_kinase"/>
</dbReference>
<keyword evidence="6" id="KW-0067">ATP-binding</keyword>
<dbReference type="FunFam" id="3.30.200.20:FF:000075">
    <property type="entry name" value="Probable serine/threonine-protein kinase WNK1"/>
    <property type="match status" value="1"/>
</dbReference>
<name>A0ABD1M483_9FABA</name>
<dbReference type="Pfam" id="PF00069">
    <property type="entry name" value="Pkinase"/>
    <property type="match status" value="1"/>
</dbReference>
<accession>A0ABD1M483</accession>
<dbReference type="Gene3D" id="1.10.510.10">
    <property type="entry name" value="Transferase(Phosphotransferase) domain 1"/>
    <property type="match status" value="1"/>
</dbReference>
<sequence length="646" mass="74229">MSVEEGDERKKKISPSIHMFPAQRKQNIPACILKLLTSSTRKSEKLLEMELPDTINTAMYKGRFCTSGGVKAQLGYVETDPSGRYGRFRDILGKGAMKTVYRAFDELLGIEVAWNQVKLGDVFHSPEHLQRLYSEVHLLKHLDHDSMMIFYGSWIDVNNRTFNFITELFTSGTLREYRQKYKRVDIRAVKNWARQILSGLEYLHSHNPPVIHRDLKCDNIFVNGHQGRVKIGDLGLAAILRSSQHAHSVIGTPEFMAPELYEEKYNELVDIYSFGMCMIEMLTFELPYSECANPAQIYKKVTSGKLPEAFYRIQDLEAQKFVGKCLATVSERPSAKELLLDLFLASAQLEIPLPPSIPLCPNQTLKLNSTSPFPSEHLDLIKSADMTITGSIKEEDNTVFLKVRISDKMGHTRHVFFPFDTLKDTAIQVAMEMVQELEIRHLEPLEIAAMIDHEVSALVPTWRDRVKCHHQRQYSFNYEEDEDVNNHHPFFLSSSPSSPRGSGHMSASNSFKTHVRGNHCPFTQEWPQDHDSLGNDDSRSNTSMNSFKCSSFQFCEEEQCARDELRGEASLAKAKEFYWRTRMESSSGWRSPRLTRIRSCPHERRSQQLQRSMMLEEINKYKRRLFNTVGAVENIGFRYPERGACS</sequence>
<evidence type="ECO:0000256" key="5">
    <source>
        <dbReference type="ARBA" id="ARBA00022777"/>
    </source>
</evidence>
<dbReference type="InterPro" id="IPR000719">
    <property type="entry name" value="Prot_kinase_dom"/>
</dbReference>
<proteinExistence type="predicted"/>
<dbReference type="PROSITE" id="PS00108">
    <property type="entry name" value="PROTEIN_KINASE_ST"/>
    <property type="match status" value="1"/>
</dbReference>
<keyword evidence="3" id="KW-0808">Transferase</keyword>
<keyword evidence="2" id="KW-0723">Serine/threonine-protein kinase</keyword>
<dbReference type="EMBL" id="JBGMDY010000006">
    <property type="protein sequence ID" value="KAL2330584.1"/>
    <property type="molecule type" value="Genomic_DNA"/>
</dbReference>
<dbReference type="EC" id="2.7.11.1" evidence="1"/>
<evidence type="ECO:0000256" key="4">
    <source>
        <dbReference type="ARBA" id="ARBA00022741"/>
    </source>
</evidence>
<feature type="domain" description="Protein kinase" evidence="9">
    <location>
        <begin position="86"/>
        <end position="344"/>
    </location>
</feature>
<organism evidence="10 11">
    <name type="scientific">Flemingia macrophylla</name>
    <dbReference type="NCBI Taxonomy" id="520843"/>
    <lineage>
        <taxon>Eukaryota</taxon>
        <taxon>Viridiplantae</taxon>
        <taxon>Streptophyta</taxon>
        <taxon>Embryophyta</taxon>
        <taxon>Tracheophyta</taxon>
        <taxon>Spermatophyta</taxon>
        <taxon>Magnoliopsida</taxon>
        <taxon>eudicotyledons</taxon>
        <taxon>Gunneridae</taxon>
        <taxon>Pentapetalae</taxon>
        <taxon>rosids</taxon>
        <taxon>fabids</taxon>
        <taxon>Fabales</taxon>
        <taxon>Fabaceae</taxon>
        <taxon>Papilionoideae</taxon>
        <taxon>50 kb inversion clade</taxon>
        <taxon>NPAAA clade</taxon>
        <taxon>indigoferoid/millettioid clade</taxon>
        <taxon>Phaseoleae</taxon>
        <taxon>Flemingia</taxon>
    </lineage>
</organism>
<dbReference type="FunFam" id="1.10.510.10:FF:000046">
    <property type="entry name" value="probable serine/threonine-protein kinase WNK9"/>
    <property type="match status" value="1"/>
</dbReference>
<gene>
    <name evidence="10" type="ORF">Fmac_018165</name>
</gene>
<dbReference type="Proteomes" id="UP001603857">
    <property type="component" value="Unassembled WGS sequence"/>
</dbReference>
<evidence type="ECO:0000256" key="1">
    <source>
        <dbReference type="ARBA" id="ARBA00012513"/>
    </source>
</evidence>